<evidence type="ECO:0000313" key="2">
    <source>
        <dbReference type="Proteomes" id="UP000694853"/>
    </source>
</evidence>
<keyword evidence="2" id="KW-1185">Reference proteome</keyword>
<dbReference type="Pfam" id="PF08387">
    <property type="entry name" value="FBD"/>
    <property type="match status" value="1"/>
</dbReference>
<organism evidence="2 3">
    <name type="scientific">Abrus precatorius</name>
    <name type="common">Indian licorice</name>
    <name type="synonym">Glycine abrus</name>
    <dbReference type="NCBI Taxonomy" id="3816"/>
    <lineage>
        <taxon>Eukaryota</taxon>
        <taxon>Viridiplantae</taxon>
        <taxon>Streptophyta</taxon>
        <taxon>Embryophyta</taxon>
        <taxon>Tracheophyta</taxon>
        <taxon>Spermatophyta</taxon>
        <taxon>Magnoliopsida</taxon>
        <taxon>eudicotyledons</taxon>
        <taxon>Gunneridae</taxon>
        <taxon>Pentapetalae</taxon>
        <taxon>rosids</taxon>
        <taxon>fabids</taxon>
        <taxon>Fabales</taxon>
        <taxon>Fabaceae</taxon>
        <taxon>Papilionoideae</taxon>
        <taxon>50 kb inversion clade</taxon>
        <taxon>NPAAA clade</taxon>
        <taxon>indigoferoid/millettioid clade</taxon>
        <taxon>Abreae</taxon>
        <taxon>Abrus</taxon>
    </lineage>
</organism>
<dbReference type="InterPro" id="IPR032675">
    <property type="entry name" value="LRR_dom_sf"/>
</dbReference>
<gene>
    <name evidence="3" type="primary">LOC113859659</name>
</gene>
<dbReference type="InterPro" id="IPR055411">
    <property type="entry name" value="LRR_FXL15/At3g58940/PEG3-like"/>
</dbReference>
<dbReference type="InterPro" id="IPR006566">
    <property type="entry name" value="FBD"/>
</dbReference>
<accession>A0A8B8L0L0</accession>
<dbReference type="PANTHER" id="PTHR31900">
    <property type="entry name" value="F-BOX/RNI SUPERFAMILY PROTEIN-RELATED"/>
    <property type="match status" value="1"/>
</dbReference>
<dbReference type="Gene3D" id="3.80.10.10">
    <property type="entry name" value="Ribonuclease Inhibitor"/>
    <property type="match status" value="1"/>
</dbReference>
<dbReference type="InterPro" id="IPR053781">
    <property type="entry name" value="F-box_AtFBL13-like"/>
</dbReference>
<dbReference type="OrthoDB" id="612216at2759"/>
<evidence type="ECO:0000313" key="3">
    <source>
        <dbReference type="RefSeq" id="XP_027348174.1"/>
    </source>
</evidence>
<dbReference type="Proteomes" id="UP000694853">
    <property type="component" value="Unplaced"/>
</dbReference>
<dbReference type="InterPro" id="IPR036047">
    <property type="entry name" value="F-box-like_dom_sf"/>
</dbReference>
<dbReference type="KEGG" id="aprc:113859659"/>
<sequence length="443" mass="50241">MISNLPDCILHYILSSLPTKDAVRTSVLAKRWKYIWTYLSVFDFENDLPITNRKESQIQKSANCLLYLVDRLLHRSDCIKRLRIAIYGITVDADQVNSLIYAAVRQKVENFKLSLDLKDSFVLPHSFSISESLNKLCLEMVCVLNIPSGICFPSLKTLKLSYVTFSNEKSAQHLFSGCLVLQKLTIYGCDWKNIKNIRITISTLRILKIYYDPFTPDNLLNCTFEIDAVNLISFCCTSYLAVEFVLVNMTSISDADIDVMTHYPSMRQHAARRAIKLLGGLGNVKHLKLSNNTLECLSCAKNILHLLPSFHNLTHLDVLLGASEDFTSEVVMDILQKSPKLETLDIPLGFDPDFVLDGEDSIFNSVPFCFKYCLKLFIISSFDGDATEMEWLEILLKHATVLGEMKIFCSESLSADLKKQMEIRNQLLHICPASCVINIQSFV</sequence>
<dbReference type="Pfam" id="PF00646">
    <property type="entry name" value="F-box"/>
    <property type="match status" value="1"/>
</dbReference>
<protein>
    <submittedName>
        <fullName evidence="3">F-box/LRR-repeat protein At3g26922-like</fullName>
    </submittedName>
</protein>
<dbReference type="SUPFAM" id="SSF81383">
    <property type="entry name" value="F-box domain"/>
    <property type="match status" value="1"/>
</dbReference>
<dbReference type="CDD" id="cd22160">
    <property type="entry name" value="F-box_AtFBL13-like"/>
    <property type="match status" value="1"/>
</dbReference>
<dbReference type="SUPFAM" id="SSF52058">
    <property type="entry name" value="L domain-like"/>
    <property type="match status" value="1"/>
</dbReference>
<name>A0A8B8L0L0_ABRPR</name>
<reference evidence="2" key="1">
    <citation type="journal article" date="2019" name="Toxins">
        <title>Detection of Abrin-Like and Prepropulchellin-Like Toxin Genes and Transcripts Using Whole Genome Sequencing and Full-Length Transcript Sequencing of Abrus precatorius.</title>
        <authorList>
            <person name="Hovde B.T."/>
            <person name="Daligault H.E."/>
            <person name="Hanschen E.R."/>
            <person name="Kunde Y.A."/>
            <person name="Johnson M.B."/>
            <person name="Starkenburg S.R."/>
            <person name="Johnson S.L."/>
        </authorList>
    </citation>
    <scope>NUCLEOTIDE SEQUENCE [LARGE SCALE GENOMIC DNA]</scope>
</reference>
<evidence type="ECO:0000259" key="1">
    <source>
        <dbReference type="PROSITE" id="PS50181"/>
    </source>
</evidence>
<feature type="domain" description="F-box" evidence="1">
    <location>
        <begin position="1"/>
        <end position="35"/>
    </location>
</feature>
<dbReference type="Pfam" id="PF24758">
    <property type="entry name" value="LRR_At5g56370"/>
    <property type="match status" value="1"/>
</dbReference>
<proteinExistence type="predicted"/>
<dbReference type="InterPro" id="IPR050232">
    <property type="entry name" value="FBL13/AtMIF1-like"/>
</dbReference>
<dbReference type="RefSeq" id="XP_027348174.1">
    <property type="nucleotide sequence ID" value="XM_027492373.1"/>
</dbReference>
<dbReference type="GeneID" id="113859659"/>
<dbReference type="AlphaFoldDB" id="A0A8B8L0L0"/>
<dbReference type="PROSITE" id="PS50181">
    <property type="entry name" value="FBOX"/>
    <property type="match status" value="1"/>
</dbReference>
<reference evidence="3" key="2">
    <citation type="submission" date="2025-08" db="UniProtKB">
        <authorList>
            <consortium name="RefSeq"/>
        </authorList>
    </citation>
    <scope>IDENTIFICATION</scope>
    <source>
        <tissue evidence="3">Young leaves</tissue>
    </source>
</reference>
<dbReference type="PANTHER" id="PTHR31900:SF32">
    <property type="entry name" value="F-BOX_RNI_FBD-LIKE DOMAIN PROTEIN"/>
    <property type="match status" value="1"/>
</dbReference>
<dbReference type="InterPro" id="IPR001810">
    <property type="entry name" value="F-box_dom"/>
</dbReference>